<dbReference type="InterPro" id="IPR032033">
    <property type="entry name" value="Cytochrome_P460"/>
</dbReference>
<proteinExistence type="predicted"/>
<dbReference type="InterPro" id="IPR025992">
    <property type="entry name" value="Haem-bd"/>
</dbReference>
<dbReference type="InterPro" id="IPR038142">
    <property type="entry name" value="Cytochrome_P460_sp"/>
</dbReference>
<keyword evidence="3" id="KW-1185">Reference proteome</keyword>
<evidence type="ECO:0000313" key="3">
    <source>
        <dbReference type="Proteomes" id="UP000290253"/>
    </source>
</evidence>
<sequence length="439" mass="47603">MKWILRLGALALFALLVLQLARPKIGFRSTTAPPAYPAQVQAILEKDCYSCHSDENHLRWFDQPVPAYWLVRYDILAARQHLNFSMLGEKPVAAQRATLYEAVNMIQLGAMPPGRFLLAHPEARVSAADLATMKDWLQPWATHADAGGQEPGPGLVAGEAAPVGSDAVKPEPNGLRFYPDYTGWRLISATDRGDNGTLRLILGNNVAMRAAAAGETSPWPDGTRFAKIAWQQSSGADGLLAAGKFVQVEFMEKHAGRFRDTDGWGWSRWRGANLTPYGKDAAFVGECTSCHAPVKGNDSVYTLPISNAATSREEVLNTRAAALPASLPYQPLQWNPVSVFANRRQNTISILFANDAAMAAHKAGGAATGDAVLALVTWKERDDPHWFGARIPDAPAQVEFVASGKYRLFSGDGLREATPSVSDAEARTAFVKGIPFLLP</sequence>
<name>A0A4Q1SJ47_9BACT</name>
<protein>
    <recommendedName>
        <fullName evidence="1">Haem-binding domain-containing protein</fullName>
    </recommendedName>
</protein>
<dbReference type="CDD" id="cd20753">
    <property type="entry name" value="cyt_P460_Mc-like"/>
    <property type="match status" value="1"/>
</dbReference>
<organism evidence="2 3">
    <name type="scientific">Silvibacterium dinghuense</name>
    <dbReference type="NCBI Taxonomy" id="1560006"/>
    <lineage>
        <taxon>Bacteria</taxon>
        <taxon>Pseudomonadati</taxon>
        <taxon>Acidobacteriota</taxon>
        <taxon>Terriglobia</taxon>
        <taxon>Terriglobales</taxon>
        <taxon>Acidobacteriaceae</taxon>
        <taxon>Silvibacterium</taxon>
    </lineage>
</organism>
<feature type="domain" description="Haem-binding" evidence="1">
    <location>
        <begin position="12"/>
        <end position="141"/>
    </location>
</feature>
<comment type="caution">
    <text evidence="2">The sequence shown here is derived from an EMBL/GenBank/DDBJ whole genome shotgun (WGS) entry which is preliminary data.</text>
</comment>
<dbReference type="EMBL" id="SDMK01000001">
    <property type="protein sequence ID" value="RXS97646.1"/>
    <property type="molecule type" value="Genomic_DNA"/>
</dbReference>
<dbReference type="RefSeq" id="WP_129207425.1">
    <property type="nucleotide sequence ID" value="NZ_BMGU01000001.1"/>
</dbReference>
<accession>A0A4Q1SJ47</accession>
<reference evidence="2 3" key="1">
    <citation type="journal article" date="2016" name="Int. J. Syst. Evol. Microbiol.">
        <title>Acidipila dinghuensis sp. nov., an acidobacterium isolated from forest soil.</title>
        <authorList>
            <person name="Jiang Y.W."/>
            <person name="Wang J."/>
            <person name="Chen M.H."/>
            <person name="Lv Y.Y."/>
            <person name="Qiu L.H."/>
        </authorList>
    </citation>
    <scope>NUCLEOTIDE SEQUENCE [LARGE SCALE GENOMIC DNA]</scope>
    <source>
        <strain evidence="2 3">DHOF10</strain>
    </source>
</reference>
<dbReference type="SMART" id="SM01235">
    <property type="entry name" value="Haem_bd"/>
    <property type="match status" value="1"/>
</dbReference>
<dbReference type="OrthoDB" id="196738at2"/>
<dbReference type="Gene3D" id="3.50.70.20">
    <property type="entry name" value="Cytochrome P460"/>
    <property type="match status" value="1"/>
</dbReference>
<gene>
    <name evidence="2" type="ORF">ESZ00_07145</name>
</gene>
<evidence type="ECO:0000313" key="2">
    <source>
        <dbReference type="EMBL" id="RXS97646.1"/>
    </source>
</evidence>
<dbReference type="AlphaFoldDB" id="A0A4Q1SJ47"/>
<dbReference type="Pfam" id="PF16694">
    <property type="entry name" value="Cytochrome_P460"/>
    <property type="match status" value="1"/>
</dbReference>
<dbReference type="Pfam" id="PF14376">
    <property type="entry name" value="Haem_bd"/>
    <property type="match status" value="1"/>
</dbReference>
<evidence type="ECO:0000259" key="1">
    <source>
        <dbReference type="SMART" id="SM01235"/>
    </source>
</evidence>
<dbReference type="Proteomes" id="UP000290253">
    <property type="component" value="Unassembled WGS sequence"/>
</dbReference>